<evidence type="ECO:0000313" key="2">
    <source>
        <dbReference type="EMBL" id="QUF02045.1"/>
    </source>
</evidence>
<dbReference type="EMBL" id="CP073249">
    <property type="protein sequence ID" value="QUF02045.1"/>
    <property type="molecule type" value="Genomic_DNA"/>
</dbReference>
<sequence>MTFPYDRAKLDALVADVEARNAALIKTATEASQVRTTSRGLSDADLAEISRAANNPRAPQALRDLAKRVDAGEMSWKDIAEGKALDDEGVRRAMATGIPDLKRAHNAIREGQDVQDLARGGDGDEPGSFTEDAW</sequence>
<organism evidence="2 3">
    <name type="scientific">Actinosynnema pretiosum subsp. pretiosum</name>
    <dbReference type="NCBI Taxonomy" id="103721"/>
    <lineage>
        <taxon>Bacteria</taxon>
        <taxon>Bacillati</taxon>
        <taxon>Actinomycetota</taxon>
        <taxon>Actinomycetes</taxon>
        <taxon>Pseudonocardiales</taxon>
        <taxon>Pseudonocardiaceae</taxon>
        <taxon>Actinosynnema</taxon>
    </lineage>
</organism>
<feature type="region of interest" description="Disordered" evidence="1">
    <location>
        <begin position="109"/>
        <end position="134"/>
    </location>
</feature>
<evidence type="ECO:0000313" key="3">
    <source>
        <dbReference type="Proteomes" id="UP000677152"/>
    </source>
</evidence>
<accession>A0AA45L2K0</accession>
<dbReference type="Proteomes" id="UP000677152">
    <property type="component" value="Chromosome"/>
</dbReference>
<evidence type="ECO:0000256" key="1">
    <source>
        <dbReference type="SAM" id="MobiDB-lite"/>
    </source>
</evidence>
<reference evidence="2" key="1">
    <citation type="submission" date="2021-04" db="EMBL/GenBank/DDBJ databases">
        <title>Genomic sequence of Actinosynnema pretiosum subsp. pretiosum ATCC 31280 (C-14919).</title>
        <authorList>
            <person name="Bai L."/>
            <person name="Wang X."/>
            <person name="Xiao Y."/>
        </authorList>
    </citation>
    <scope>NUCLEOTIDE SEQUENCE</scope>
    <source>
        <strain evidence="2">ATCC 31280</strain>
    </source>
</reference>
<name>A0AA45L2K0_9PSEU</name>
<proteinExistence type="predicted"/>
<dbReference type="AlphaFoldDB" id="A0AA45L2K0"/>
<gene>
    <name evidence="2" type="ORF">KCV87_21290</name>
</gene>
<protein>
    <submittedName>
        <fullName evidence="2">Uncharacterized protein</fullName>
    </submittedName>
</protein>